<feature type="domain" description="RNase T2-like C-terminal" evidence="2">
    <location>
        <begin position="22"/>
        <end position="96"/>
    </location>
</feature>
<feature type="signal peptide" evidence="1">
    <location>
        <begin position="1"/>
        <end position="21"/>
    </location>
</feature>
<accession>A0AA39YH30</accession>
<feature type="chain" id="PRO_5041363306" description="RNase T2-like C-terminal domain-containing protein" evidence="1">
    <location>
        <begin position="22"/>
        <end position="158"/>
    </location>
</feature>
<dbReference type="InterPro" id="IPR057328">
    <property type="entry name" value="RNaseT2L_C"/>
</dbReference>
<evidence type="ECO:0000313" key="4">
    <source>
        <dbReference type="Proteomes" id="UP001174936"/>
    </source>
</evidence>
<organism evidence="3 4">
    <name type="scientific">Cercophora newfieldiana</name>
    <dbReference type="NCBI Taxonomy" id="92897"/>
    <lineage>
        <taxon>Eukaryota</taxon>
        <taxon>Fungi</taxon>
        <taxon>Dikarya</taxon>
        <taxon>Ascomycota</taxon>
        <taxon>Pezizomycotina</taxon>
        <taxon>Sordariomycetes</taxon>
        <taxon>Sordariomycetidae</taxon>
        <taxon>Sordariales</taxon>
        <taxon>Lasiosphaeriaceae</taxon>
        <taxon>Cercophora</taxon>
    </lineage>
</organism>
<gene>
    <name evidence="3" type="ORF">B0T16DRAFT_321553</name>
</gene>
<dbReference type="Proteomes" id="UP001174936">
    <property type="component" value="Unassembled WGS sequence"/>
</dbReference>
<evidence type="ECO:0000256" key="1">
    <source>
        <dbReference type="SAM" id="SignalP"/>
    </source>
</evidence>
<keyword evidence="1" id="KW-0732">Signal</keyword>
<sequence>MRSLILTTLLTLLTFTTPTLAFEGKGQLRTRWYEGDHADLGCLTETGRWTGNEEKCGVFVAVPAENHQFNLSSPAGDCYVSGATFQCDDGEEAFQFGEWPASWPNGIPGTPVLRWGQYGLMASNERNAPGVADTPQAVHLISYNEPGKRIWLTWKGLE</sequence>
<dbReference type="Pfam" id="PF25488">
    <property type="entry name" value="RNaseT2L_C"/>
    <property type="match status" value="1"/>
</dbReference>
<keyword evidence="4" id="KW-1185">Reference proteome</keyword>
<evidence type="ECO:0000313" key="3">
    <source>
        <dbReference type="EMBL" id="KAK0652413.1"/>
    </source>
</evidence>
<reference evidence="3" key="1">
    <citation type="submission" date="2023-06" db="EMBL/GenBank/DDBJ databases">
        <title>Genome-scale phylogeny and comparative genomics of the fungal order Sordariales.</title>
        <authorList>
            <consortium name="Lawrence Berkeley National Laboratory"/>
            <person name="Hensen N."/>
            <person name="Bonometti L."/>
            <person name="Westerberg I."/>
            <person name="Brannstrom I.O."/>
            <person name="Guillou S."/>
            <person name="Cros-Aarteil S."/>
            <person name="Calhoun S."/>
            <person name="Haridas S."/>
            <person name="Kuo A."/>
            <person name="Mondo S."/>
            <person name="Pangilinan J."/>
            <person name="Riley R."/>
            <person name="Labutti K."/>
            <person name="Andreopoulos B."/>
            <person name="Lipzen A."/>
            <person name="Chen C."/>
            <person name="Yanf M."/>
            <person name="Daum C."/>
            <person name="Ng V."/>
            <person name="Clum A."/>
            <person name="Steindorff A."/>
            <person name="Ohm R."/>
            <person name="Martin F."/>
            <person name="Silar P."/>
            <person name="Natvig D."/>
            <person name="Lalanne C."/>
            <person name="Gautier V."/>
            <person name="Ament-Velasquez S.L."/>
            <person name="Kruys A."/>
            <person name="Hutchinson M.I."/>
            <person name="Powell A.J."/>
            <person name="Barry K."/>
            <person name="Miller A.N."/>
            <person name="Grigoriev I.V."/>
            <person name="Debuchy R."/>
            <person name="Gladieux P."/>
            <person name="Thoren M.H."/>
            <person name="Johannesson H."/>
        </authorList>
    </citation>
    <scope>NUCLEOTIDE SEQUENCE</scope>
    <source>
        <strain evidence="3">SMH2532-1</strain>
    </source>
</reference>
<dbReference type="EMBL" id="JAULSV010000002">
    <property type="protein sequence ID" value="KAK0652413.1"/>
    <property type="molecule type" value="Genomic_DNA"/>
</dbReference>
<protein>
    <recommendedName>
        <fullName evidence="2">RNase T2-like C-terminal domain-containing protein</fullName>
    </recommendedName>
</protein>
<comment type="caution">
    <text evidence="3">The sequence shown here is derived from an EMBL/GenBank/DDBJ whole genome shotgun (WGS) entry which is preliminary data.</text>
</comment>
<dbReference type="AlphaFoldDB" id="A0AA39YH30"/>
<evidence type="ECO:0000259" key="2">
    <source>
        <dbReference type="Pfam" id="PF25488"/>
    </source>
</evidence>
<proteinExistence type="predicted"/>
<name>A0AA39YH30_9PEZI</name>